<name>A0AA35SZ08_GEOBA</name>
<dbReference type="Proteomes" id="UP001174909">
    <property type="component" value="Unassembled WGS sequence"/>
</dbReference>
<protein>
    <submittedName>
        <fullName evidence="1">Uncharacterized protein</fullName>
    </submittedName>
</protein>
<keyword evidence="2" id="KW-1185">Reference proteome</keyword>
<feature type="non-terminal residue" evidence="1">
    <location>
        <position position="60"/>
    </location>
</feature>
<evidence type="ECO:0000313" key="2">
    <source>
        <dbReference type="Proteomes" id="UP001174909"/>
    </source>
</evidence>
<evidence type="ECO:0000313" key="1">
    <source>
        <dbReference type="EMBL" id="CAI8037927.1"/>
    </source>
</evidence>
<gene>
    <name evidence="1" type="ORF">GBAR_LOCUS21182</name>
</gene>
<dbReference type="EMBL" id="CASHTH010002968">
    <property type="protein sequence ID" value="CAI8037927.1"/>
    <property type="molecule type" value="Genomic_DNA"/>
</dbReference>
<comment type="caution">
    <text evidence="1">The sequence shown here is derived from an EMBL/GenBank/DDBJ whole genome shotgun (WGS) entry which is preliminary data.</text>
</comment>
<accession>A0AA35SZ08</accession>
<proteinExistence type="predicted"/>
<dbReference type="AlphaFoldDB" id="A0AA35SZ08"/>
<organism evidence="1 2">
    <name type="scientific">Geodia barretti</name>
    <name type="common">Barrett's horny sponge</name>
    <dbReference type="NCBI Taxonomy" id="519541"/>
    <lineage>
        <taxon>Eukaryota</taxon>
        <taxon>Metazoa</taxon>
        <taxon>Porifera</taxon>
        <taxon>Demospongiae</taxon>
        <taxon>Heteroscleromorpha</taxon>
        <taxon>Tetractinellida</taxon>
        <taxon>Astrophorina</taxon>
        <taxon>Geodiidae</taxon>
        <taxon>Geodia</taxon>
    </lineage>
</organism>
<reference evidence="1" key="1">
    <citation type="submission" date="2023-03" db="EMBL/GenBank/DDBJ databases">
        <authorList>
            <person name="Steffen K."/>
            <person name="Cardenas P."/>
        </authorList>
    </citation>
    <scope>NUCLEOTIDE SEQUENCE</scope>
</reference>
<sequence>MFQVQPSAPPRSLASTSLLTVVADNKNLTCSFSRRPSTALYHCSAVTTATWASPSFEISS</sequence>